<reference evidence="3" key="1">
    <citation type="submission" date="2020-07" db="EMBL/GenBank/DDBJ databases">
        <title>Draft Genome Sequence of a Deep-Sea Yeast, Naganishia (Cryptococcus) liquefaciens strain N6.</title>
        <authorList>
            <person name="Han Y.W."/>
            <person name="Kajitani R."/>
            <person name="Morimoto H."/>
            <person name="Parhat M."/>
            <person name="Tsubouchi H."/>
            <person name="Bakenova O."/>
            <person name="Ogata M."/>
            <person name="Argunhan B."/>
            <person name="Aoki R."/>
            <person name="Kajiwara S."/>
            <person name="Itoh T."/>
            <person name="Iwasaki H."/>
        </authorList>
    </citation>
    <scope>NUCLEOTIDE SEQUENCE</scope>
    <source>
        <strain evidence="3">N6</strain>
    </source>
</reference>
<dbReference type="InterPro" id="IPR000467">
    <property type="entry name" value="G_patch_dom"/>
</dbReference>
<accession>A0A8H3YEA6</accession>
<feature type="region of interest" description="Disordered" evidence="1">
    <location>
        <begin position="361"/>
        <end position="386"/>
    </location>
</feature>
<feature type="compositionally biased region" description="Low complexity" evidence="1">
    <location>
        <begin position="283"/>
        <end position="293"/>
    </location>
</feature>
<dbReference type="AlphaFoldDB" id="A0A8H3YEA6"/>
<dbReference type="PANTHER" id="PTHR20923">
    <property type="entry name" value="BAT4 PROTEIN-RELATED"/>
    <property type="match status" value="1"/>
</dbReference>
<sequence length="437" mass="46944">MPFPHQGYGSHADTDPRPQAPLHLHKLPARHGPASSSTRISTVNPLSSLAHAPAFVASTGTYDELGRSISDGVQADVVASSTGNGSVKTGEALAFWKGLQLSDTSSKTTSSAPTLPTQAIASTSTRPERSATPVAAPQRNIVVPRDQWFIRRALLAKDARERERKESSDGIPATQSAGSLSTPSSRPSTPSLANLLASDLPPPDAVEGYQPPAYFHLRENNRGWQVLKNIGWDGQGGLGRVADGVQEEAKKEVPGKREGDAPIASSSTTRPTGKGKSCESVIDLTLDSASSSSDTDKNTSLRQSPQRRASTPEKFGEPYIAPTPSSPRHASGPGRTAPIATYLKTDLRGIGALSNTARRRTLLRPSTLAAPDPAPTVKRKRVTHSAEDVRAAVRDARQAGDGLVGEERVVWERRRAKREGEADRRERQRWREIINRD</sequence>
<feature type="compositionally biased region" description="Low complexity" evidence="1">
    <location>
        <begin position="179"/>
        <end position="192"/>
    </location>
</feature>
<evidence type="ECO:0000256" key="1">
    <source>
        <dbReference type="SAM" id="MobiDB-lite"/>
    </source>
</evidence>
<dbReference type="EMBL" id="BLZA01000017">
    <property type="protein sequence ID" value="GHJ86350.1"/>
    <property type="molecule type" value="Genomic_DNA"/>
</dbReference>
<proteinExistence type="predicted"/>
<dbReference type="PROSITE" id="PS50174">
    <property type="entry name" value="G_PATCH"/>
    <property type="match status" value="1"/>
</dbReference>
<evidence type="ECO:0000313" key="3">
    <source>
        <dbReference type="EMBL" id="GHJ86350.1"/>
    </source>
</evidence>
<dbReference type="OrthoDB" id="2538319at2759"/>
<gene>
    <name evidence="3" type="ORF">NliqN6_2752</name>
</gene>
<name>A0A8H3YEA6_9TREE</name>
<feature type="region of interest" description="Disordered" evidence="1">
    <location>
        <begin position="247"/>
        <end position="337"/>
    </location>
</feature>
<feature type="region of interest" description="Disordered" evidence="1">
    <location>
        <begin position="415"/>
        <end position="437"/>
    </location>
</feature>
<evidence type="ECO:0000313" key="4">
    <source>
        <dbReference type="Proteomes" id="UP000620104"/>
    </source>
</evidence>
<dbReference type="InterPro" id="IPR039146">
    <property type="entry name" value="GPANK1"/>
</dbReference>
<feature type="region of interest" description="Disordered" evidence="1">
    <location>
        <begin position="160"/>
        <end position="204"/>
    </location>
</feature>
<dbReference type="PANTHER" id="PTHR20923:SF1">
    <property type="entry name" value="G PATCH DOMAIN AND ANKYRIN REPEAT-CONTAINING PROTEIN 1"/>
    <property type="match status" value="1"/>
</dbReference>
<feature type="region of interest" description="Disordered" evidence="1">
    <location>
        <begin position="1"/>
        <end position="40"/>
    </location>
</feature>
<dbReference type="GO" id="GO:0003676">
    <property type="term" value="F:nucleic acid binding"/>
    <property type="evidence" value="ECO:0007669"/>
    <property type="project" value="InterPro"/>
</dbReference>
<feature type="region of interest" description="Disordered" evidence="1">
    <location>
        <begin position="104"/>
        <end position="138"/>
    </location>
</feature>
<organism evidence="3 4">
    <name type="scientific">Naganishia liquefaciens</name>
    <dbReference type="NCBI Taxonomy" id="104408"/>
    <lineage>
        <taxon>Eukaryota</taxon>
        <taxon>Fungi</taxon>
        <taxon>Dikarya</taxon>
        <taxon>Basidiomycota</taxon>
        <taxon>Agaricomycotina</taxon>
        <taxon>Tremellomycetes</taxon>
        <taxon>Filobasidiales</taxon>
        <taxon>Filobasidiaceae</taxon>
        <taxon>Naganishia</taxon>
    </lineage>
</organism>
<comment type="caution">
    <text evidence="3">The sequence shown here is derived from an EMBL/GenBank/DDBJ whole genome shotgun (WGS) entry which is preliminary data.</text>
</comment>
<feature type="domain" description="G-patch" evidence="2">
    <location>
        <begin position="219"/>
        <end position="259"/>
    </location>
</feature>
<dbReference type="Proteomes" id="UP000620104">
    <property type="component" value="Unassembled WGS sequence"/>
</dbReference>
<feature type="compositionally biased region" description="Basic and acidic residues" evidence="1">
    <location>
        <begin position="247"/>
        <end position="260"/>
    </location>
</feature>
<protein>
    <recommendedName>
        <fullName evidence="2">G-patch domain-containing protein</fullName>
    </recommendedName>
</protein>
<feature type="compositionally biased region" description="Polar residues" evidence="1">
    <location>
        <begin position="104"/>
        <end position="125"/>
    </location>
</feature>
<evidence type="ECO:0000259" key="2">
    <source>
        <dbReference type="PROSITE" id="PS50174"/>
    </source>
</evidence>
<keyword evidence="4" id="KW-1185">Reference proteome</keyword>